<name>A0A7J6TK63_PEROL</name>
<evidence type="ECO:0000313" key="2">
    <source>
        <dbReference type="Proteomes" id="UP000574390"/>
    </source>
</evidence>
<proteinExistence type="predicted"/>
<feature type="non-terminal residue" evidence="1">
    <location>
        <position position="1"/>
    </location>
</feature>
<reference evidence="1 2" key="1">
    <citation type="submission" date="2020-04" db="EMBL/GenBank/DDBJ databases">
        <title>Perkinsus olseni comparative genomics.</title>
        <authorList>
            <person name="Bogema D.R."/>
        </authorList>
    </citation>
    <scope>NUCLEOTIDE SEQUENCE [LARGE SCALE GENOMIC DNA]</scope>
    <source>
        <strain evidence="1">ATCC PRA-205</strain>
    </source>
</reference>
<sequence length="107" mass="12171">RLIDNSMAAVLETQRMFIEDSSACAGLDWGRVRGKRLPDASSSDVREDVCNVVHASTDEVTKLEFPTWRQRISLDEIILSQNRILVFRTRSIGNQRLRSTVGNMDFT</sequence>
<feature type="non-terminal residue" evidence="1">
    <location>
        <position position="107"/>
    </location>
</feature>
<evidence type="ECO:0000313" key="1">
    <source>
        <dbReference type="EMBL" id="KAF4745643.1"/>
    </source>
</evidence>
<organism evidence="1 2">
    <name type="scientific">Perkinsus olseni</name>
    <name type="common">Perkinsus atlanticus</name>
    <dbReference type="NCBI Taxonomy" id="32597"/>
    <lineage>
        <taxon>Eukaryota</taxon>
        <taxon>Sar</taxon>
        <taxon>Alveolata</taxon>
        <taxon>Perkinsozoa</taxon>
        <taxon>Perkinsea</taxon>
        <taxon>Perkinsida</taxon>
        <taxon>Perkinsidae</taxon>
        <taxon>Perkinsus</taxon>
    </lineage>
</organism>
<accession>A0A7J6TK63</accession>
<comment type="caution">
    <text evidence="1">The sequence shown here is derived from an EMBL/GenBank/DDBJ whole genome shotgun (WGS) entry which is preliminary data.</text>
</comment>
<protein>
    <submittedName>
        <fullName evidence="1">Uncharacterized protein</fullName>
    </submittedName>
</protein>
<dbReference type="AlphaFoldDB" id="A0A7J6TK63"/>
<dbReference type="Proteomes" id="UP000574390">
    <property type="component" value="Unassembled WGS sequence"/>
</dbReference>
<dbReference type="EMBL" id="JABANM010006611">
    <property type="protein sequence ID" value="KAF4745643.1"/>
    <property type="molecule type" value="Genomic_DNA"/>
</dbReference>
<gene>
    <name evidence="1" type="ORF">FOZ62_018037</name>
</gene>